<dbReference type="AlphaFoldDB" id="E8X1Q7"/>
<evidence type="ECO:0000256" key="1">
    <source>
        <dbReference type="SAM" id="Phobius"/>
    </source>
</evidence>
<keyword evidence="1" id="KW-1133">Transmembrane helix</keyword>
<dbReference type="HOGENOM" id="CLU_136111_0_0_0"/>
<dbReference type="KEGG" id="acm:AciX9_0909"/>
<sequence>MNPDRQISNESSRAARAGSCTDPVVGAILAGWRYDISSISPEMRTDYEQHLFECAHCKHRQRAARTIDVLLLMVSTLSILAFLLAAVVIRRIEILTHIDSVHVHLRQTAVAISLEAAAIAGLVVSTALWILVAVATPLPGYLTGVVQQRLPSDLRQRFSRHAQNRA</sequence>
<accession>E8X1Q7</accession>
<feature type="transmembrane region" description="Helical" evidence="1">
    <location>
        <begin position="69"/>
        <end position="89"/>
    </location>
</feature>
<keyword evidence="1" id="KW-0472">Membrane</keyword>
<gene>
    <name evidence="2" type="ordered locus">AciX9_0909</name>
</gene>
<evidence type="ECO:0000313" key="2">
    <source>
        <dbReference type="EMBL" id="ADW67976.1"/>
    </source>
</evidence>
<feature type="transmembrane region" description="Helical" evidence="1">
    <location>
        <begin position="109"/>
        <end position="132"/>
    </location>
</feature>
<keyword evidence="1" id="KW-0812">Transmembrane</keyword>
<dbReference type="PaxDb" id="1198114-AciX9_0909"/>
<reference evidence="3" key="1">
    <citation type="submission" date="2011-01" db="EMBL/GenBank/DDBJ databases">
        <title>Complete sequence of chromosome of Acidobacterium sp. MP5ACTX9.</title>
        <authorList>
            <consortium name="US DOE Joint Genome Institute"/>
            <person name="Lucas S."/>
            <person name="Copeland A."/>
            <person name="Lapidus A."/>
            <person name="Cheng J.-F."/>
            <person name="Goodwin L."/>
            <person name="Pitluck S."/>
            <person name="Teshima H."/>
            <person name="Detter J.C."/>
            <person name="Han C."/>
            <person name="Tapia R."/>
            <person name="Land M."/>
            <person name="Hauser L."/>
            <person name="Kyrpides N."/>
            <person name="Ivanova N."/>
            <person name="Ovchinnikova G."/>
            <person name="Pagani I."/>
            <person name="Rawat S.R."/>
            <person name="Mannisto M."/>
            <person name="Haggblom M.M."/>
            <person name="Woyke T."/>
        </authorList>
    </citation>
    <scope>NUCLEOTIDE SEQUENCE [LARGE SCALE GENOMIC DNA]</scope>
    <source>
        <strain evidence="3">MP5ACTX9</strain>
    </source>
</reference>
<dbReference type="OrthoDB" id="120373at2"/>
<proteinExistence type="predicted"/>
<evidence type="ECO:0000313" key="3">
    <source>
        <dbReference type="Proteomes" id="UP000000343"/>
    </source>
</evidence>
<name>E8X1Q7_GRATM</name>
<protein>
    <submittedName>
        <fullName evidence="2">Uncharacterized protein</fullName>
    </submittedName>
</protein>
<dbReference type="RefSeq" id="WP_013579300.1">
    <property type="nucleotide sequence ID" value="NC_015064.1"/>
</dbReference>
<dbReference type="STRING" id="1198114.AciX9_0909"/>
<dbReference type="eggNOG" id="ENOG5032WCI">
    <property type="taxonomic scope" value="Bacteria"/>
</dbReference>
<organism evidence="3">
    <name type="scientific">Granulicella tundricola (strain ATCC BAA-1859 / DSM 23138 / MP5ACTX9)</name>
    <dbReference type="NCBI Taxonomy" id="1198114"/>
    <lineage>
        <taxon>Bacteria</taxon>
        <taxon>Pseudomonadati</taxon>
        <taxon>Acidobacteriota</taxon>
        <taxon>Terriglobia</taxon>
        <taxon>Terriglobales</taxon>
        <taxon>Acidobacteriaceae</taxon>
        <taxon>Granulicella</taxon>
    </lineage>
</organism>
<dbReference type="EMBL" id="CP002480">
    <property type="protein sequence ID" value="ADW67976.1"/>
    <property type="molecule type" value="Genomic_DNA"/>
</dbReference>
<keyword evidence="3" id="KW-1185">Reference proteome</keyword>
<dbReference type="Proteomes" id="UP000000343">
    <property type="component" value="Chromosome"/>
</dbReference>